<accession>A0AAE0LFM0</accession>
<comment type="caution">
    <text evidence="2">The sequence shown here is derived from an EMBL/GenBank/DDBJ whole genome shotgun (WGS) entry which is preliminary data.</text>
</comment>
<name>A0AAE0LFM0_9CHLO</name>
<protein>
    <submittedName>
        <fullName evidence="2">Uncharacterized protein</fullName>
    </submittedName>
</protein>
<sequence>MTEIFKHRAVARKTYGKLLNATAVSAVRSERKRDDADAEDDDDDADDDDDDDDGGEDADAGETRARHASVCPINWLTRVLSPTEMSRVIDEDFAYARNMIQRPLVNVCAIDGNVGQFKHTMDAARSNRSRRLITRVSVVGLAYANDVAQLIANPRVRRRQHPKTIEVSASHVAVAMHSALLRHPEYGTDPSRWCLQKMLALKTLRVNILMCHYKRVNRKLREQFTFANVSTENLGGIRGTCYVFDLQCQQGEFTRAMLEIVYDNRVEPSKLLDVSGVKGFASGYGEEMDEAKPPLDMYCDDDTDGCTGASSDGDTDADEEPPCDVAETKEYLNVKCTPADHSTFPCDARHTLSKSKTQGLRRSYWQSVHANREQLSGHLIRQQRANDNKAHKIRFCARDVALLLKNASIRDRLLRTINASSENSQPDLMATMLPAQRSMRKLFREREMHVPLVRDAILSAQHVNAAWRAVLTSITDEDPDRFVLWIFAAFYDFMLRSEYEKRPSPPTKKRKASATVAHVQPRRGAELNTFMITDSELMNVADMGAGDEFKFKQWTNLTDQYVLKQLECGDDNLFRC</sequence>
<reference evidence="2 3" key="1">
    <citation type="journal article" date="2015" name="Genome Biol. Evol.">
        <title>Comparative Genomics of a Bacterivorous Green Alga Reveals Evolutionary Causalities and Consequences of Phago-Mixotrophic Mode of Nutrition.</title>
        <authorList>
            <person name="Burns J.A."/>
            <person name="Paasch A."/>
            <person name="Narechania A."/>
            <person name="Kim E."/>
        </authorList>
    </citation>
    <scope>NUCLEOTIDE SEQUENCE [LARGE SCALE GENOMIC DNA]</scope>
    <source>
        <strain evidence="2 3">PLY_AMNH</strain>
    </source>
</reference>
<dbReference type="AlphaFoldDB" id="A0AAE0LFM0"/>
<gene>
    <name evidence="2" type="ORF">CYMTET_9325</name>
</gene>
<organism evidence="2 3">
    <name type="scientific">Cymbomonas tetramitiformis</name>
    <dbReference type="NCBI Taxonomy" id="36881"/>
    <lineage>
        <taxon>Eukaryota</taxon>
        <taxon>Viridiplantae</taxon>
        <taxon>Chlorophyta</taxon>
        <taxon>Pyramimonadophyceae</taxon>
        <taxon>Pyramimonadales</taxon>
        <taxon>Pyramimonadaceae</taxon>
        <taxon>Cymbomonas</taxon>
    </lineage>
</organism>
<proteinExistence type="predicted"/>
<dbReference type="Proteomes" id="UP001190700">
    <property type="component" value="Unassembled WGS sequence"/>
</dbReference>
<evidence type="ECO:0000256" key="1">
    <source>
        <dbReference type="SAM" id="MobiDB-lite"/>
    </source>
</evidence>
<evidence type="ECO:0000313" key="3">
    <source>
        <dbReference type="Proteomes" id="UP001190700"/>
    </source>
</evidence>
<evidence type="ECO:0000313" key="2">
    <source>
        <dbReference type="EMBL" id="KAK3282979.1"/>
    </source>
</evidence>
<feature type="compositionally biased region" description="Acidic residues" evidence="1">
    <location>
        <begin position="36"/>
        <end position="60"/>
    </location>
</feature>
<keyword evidence="3" id="KW-1185">Reference proteome</keyword>
<feature type="region of interest" description="Disordered" evidence="1">
    <location>
        <begin position="25"/>
        <end position="65"/>
    </location>
</feature>
<dbReference type="EMBL" id="LGRX02003085">
    <property type="protein sequence ID" value="KAK3282979.1"/>
    <property type="molecule type" value="Genomic_DNA"/>
</dbReference>